<dbReference type="AlphaFoldDB" id="A0A941D5F0"/>
<keyword evidence="1" id="KW-0012">Acyltransferase</keyword>
<dbReference type="Pfam" id="PF13527">
    <property type="entry name" value="Acetyltransf_9"/>
    <property type="match status" value="1"/>
</dbReference>
<accession>A0A941D5F0</accession>
<evidence type="ECO:0000313" key="1">
    <source>
        <dbReference type="EMBL" id="MBR7621266.1"/>
    </source>
</evidence>
<sequence>MSSAPNLEIRPAGVAPDQLTAYSALLQKVFGAAEKFTADALAWRYRDNPDGRVVGFDAWDGERLVAHYVTCPTTARIGGGSVRGLLSLNTATDSDYGGQGLFTRLAQATYEAGAAAGHGFVMGVANANSTPGFLKKLEFQRVAPLEAGVLLRRPARFESDDADFRIDWTPRRLAWRLANPASRYGVRDRAGLTVVSAPTHLPLVRCVGFVTEGLTEPGGAAGLASLFIGLEPRLDLAGLGFLRLPQRLRPSPLNLIYRRLGAPAPASLDPVRTAIGFLDFDPY</sequence>
<name>A0A941D5F0_9CAUL</name>
<dbReference type="Proteomes" id="UP000622580">
    <property type="component" value="Unassembled WGS sequence"/>
</dbReference>
<dbReference type="InterPro" id="IPR016181">
    <property type="entry name" value="Acyl_CoA_acyltransferase"/>
</dbReference>
<proteinExistence type="predicted"/>
<comment type="caution">
    <text evidence="1">The sequence shown here is derived from an EMBL/GenBank/DDBJ whole genome shotgun (WGS) entry which is preliminary data.</text>
</comment>
<keyword evidence="1" id="KW-0808">Transferase</keyword>
<gene>
    <name evidence="1" type="ORF">JKL49_17865</name>
</gene>
<reference evidence="1" key="1">
    <citation type="submission" date="2021-04" db="EMBL/GenBank/DDBJ databases">
        <title>Draft genome assembly of strain Phenylobacterium sp. 20VBR1 using MiniION and Illumina platforms.</title>
        <authorList>
            <person name="Thomas F.A."/>
            <person name="Krishnan K.P."/>
            <person name="Sinha R.K."/>
        </authorList>
    </citation>
    <scope>NUCLEOTIDE SEQUENCE</scope>
    <source>
        <strain evidence="1">20VBR1</strain>
    </source>
</reference>
<dbReference type="SUPFAM" id="SSF55729">
    <property type="entry name" value="Acyl-CoA N-acyltransferases (Nat)"/>
    <property type="match status" value="1"/>
</dbReference>
<dbReference type="EMBL" id="JAGSGD010000001">
    <property type="protein sequence ID" value="MBR7621266.1"/>
    <property type="molecule type" value="Genomic_DNA"/>
</dbReference>
<keyword evidence="2" id="KW-1185">Reference proteome</keyword>
<dbReference type="GO" id="GO:0016746">
    <property type="term" value="F:acyltransferase activity"/>
    <property type="evidence" value="ECO:0007669"/>
    <property type="project" value="UniProtKB-KW"/>
</dbReference>
<dbReference type="EC" id="2.3.1.-" evidence="1"/>
<protein>
    <submittedName>
        <fullName evidence="1">GNAT family N-acetyltransferase</fullName>
        <ecNumber evidence="1">2.3.1.-</ecNumber>
    </submittedName>
</protein>
<evidence type="ECO:0000313" key="2">
    <source>
        <dbReference type="Proteomes" id="UP000622580"/>
    </source>
</evidence>
<dbReference type="Gene3D" id="3.40.630.30">
    <property type="match status" value="1"/>
</dbReference>
<organism evidence="1 2">
    <name type="scientific">Phenylobacterium glaciei</name>
    <dbReference type="NCBI Taxonomy" id="2803784"/>
    <lineage>
        <taxon>Bacteria</taxon>
        <taxon>Pseudomonadati</taxon>
        <taxon>Pseudomonadota</taxon>
        <taxon>Alphaproteobacteria</taxon>
        <taxon>Caulobacterales</taxon>
        <taxon>Caulobacteraceae</taxon>
        <taxon>Phenylobacterium</taxon>
    </lineage>
</organism>
<dbReference type="RefSeq" id="WP_215342301.1">
    <property type="nucleotide sequence ID" value="NZ_JAGSGD010000001.1"/>
</dbReference>